<name>A0ABD2W7B5_9HYME</name>
<accession>A0ABD2W7B5</accession>
<sequence length="234" mass="26079">MYAGKFWANRRWSGELLLLPLLCETVEIVLPCVGKLAIKGLGSNISSSSQTITSRSGAVKRRLGAQRSSCLAEVLIYTVVCHAYISCDSFSRSGGISSRQLSDSRGCPVVHTHCLGMKRTRTESEKPHTYATRAAAATTNWNSSRGLIRGPILEILRRQYRRNDCESEPTANAALYHLYGADTGFSIKYASCATSIPWVASYIRLSLKYYFHISSRHRRCWYIINAIMADENAI</sequence>
<protein>
    <submittedName>
        <fullName evidence="2">Uncharacterized protein</fullName>
    </submittedName>
</protein>
<dbReference type="Proteomes" id="UP001627154">
    <property type="component" value="Unassembled WGS sequence"/>
</dbReference>
<feature type="chain" id="PRO_5044772906" evidence="1">
    <location>
        <begin position="29"/>
        <end position="234"/>
    </location>
</feature>
<keyword evidence="1" id="KW-0732">Signal</keyword>
<proteinExistence type="predicted"/>
<organism evidence="2 3">
    <name type="scientific">Trichogramma kaykai</name>
    <dbReference type="NCBI Taxonomy" id="54128"/>
    <lineage>
        <taxon>Eukaryota</taxon>
        <taxon>Metazoa</taxon>
        <taxon>Ecdysozoa</taxon>
        <taxon>Arthropoda</taxon>
        <taxon>Hexapoda</taxon>
        <taxon>Insecta</taxon>
        <taxon>Pterygota</taxon>
        <taxon>Neoptera</taxon>
        <taxon>Endopterygota</taxon>
        <taxon>Hymenoptera</taxon>
        <taxon>Apocrita</taxon>
        <taxon>Proctotrupomorpha</taxon>
        <taxon>Chalcidoidea</taxon>
        <taxon>Trichogrammatidae</taxon>
        <taxon>Trichogramma</taxon>
    </lineage>
</organism>
<evidence type="ECO:0000256" key="1">
    <source>
        <dbReference type="SAM" id="SignalP"/>
    </source>
</evidence>
<keyword evidence="3" id="KW-1185">Reference proteome</keyword>
<gene>
    <name evidence="2" type="ORF">TKK_016215</name>
</gene>
<dbReference type="EMBL" id="JBJJXI010000128">
    <property type="protein sequence ID" value="KAL3388793.1"/>
    <property type="molecule type" value="Genomic_DNA"/>
</dbReference>
<evidence type="ECO:0000313" key="2">
    <source>
        <dbReference type="EMBL" id="KAL3388793.1"/>
    </source>
</evidence>
<feature type="signal peptide" evidence="1">
    <location>
        <begin position="1"/>
        <end position="28"/>
    </location>
</feature>
<evidence type="ECO:0000313" key="3">
    <source>
        <dbReference type="Proteomes" id="UP001627154"/>
    </source>
</evidence>
<reference evidence="2 3" key="1">
    <citation type="journal article" date="2024" name="bioRxiv">
        <title>A reference genome for Trichogramma kaykai: A tiny desert-dwelling parasitoid wasp with competing sex-ratio distorters.</title>
        <authorList>
            <person name="Culotta J."/>
            <person name="Lindsey A.R."/>
        </authorList>
    </citation>
    <scope>NUCLEOTIDE SEQUENCE [LARGE SCALE GENOMIC DNA]</scope>
    <source>
        <strain evidence="2 3">KSX58</strain>
    </source>
</reference>
<comment type="caution">
    <text evidence="2">The sequence shown here is derived from an EMBL/GenBank/DDBJ whole genome shotgun (WGS) entry which is preliminary data.</text>
</comment>
<dbReference type="AlphaFoldDB" id="A0ABD2W7B5"/>